<dbReference type="Gene3D" id="3.40.50.1010">
    <property type="entry name" value="5'-nuclease"/>
    <property type="match status" value="1"/>
</dbReference>
<proteinExistence type="predicted"/>
<accession>X1M787</accession>
<comment type="caution">
    <text evidence="2">The sequence shown here is derived from an EMBL/GenBank/DDBJ whole genome shotgun (WGS) entry which is preliminary data.</text>
</comment>
<reference evidence="2" key="1">
    <citation type="journal article" date="2014" name="Front. Microbiol.">
        <title>High frequency of phylogenetically diverse reductive dehalogenase-homologous genes in deep subseafloor sedimentary metagenomes.</title>
        <authorList>
            <person name="Kawai M."/>
            <person name="Futagami T."/>
            <person name="Toyoda A."/>
            <person name="Takaki Y."/>
            <person name="Nishi S."/>
            <person name="Hori S."/>
            <person name="Arai W."/>
            <person name="Tsubouchi T."/>
            <person name="Morono Y."/>
            <person name="Uchiyama I."/>
            <person name="Ito T."/>
            <person name="Fujiyama A."/>
            <person name="Inagaki F."/>
            <person name="Takami H."/>
        </authorList>
    </citation>
    <scope>NUCLEOTIDE SEQUENCE</scope>
    <source>
        <strain evidence="2">Expedition CK06-06</strain>
    </source>
</reference>
<feature type="domain" description="NYN" evidence="1">
    <location>
        <begin position="2"/>
        <end position="138"/>
    </location>
</feature>
<dbReference type="AlphaFoldDB" id="X1M787"/>
<dbReference type="GO" id="GO:0004540">
    <property type="term" value="F:RNA nuclease activity"/>
    <property type="evidence" value="ECO:0007669"/>
    <property type="project" value="InterPro"/>
</dbReference>
<dbReference type="Pfam" id="PF01936">
    <property type="entry name" value="NYN"/>
    <property type="match status" value="1"/>
</dbReference>
<protein>
    <recommendedName>
        <fullName evidence="1">NYN domain-containing protein</fullName>
    </recommendedName>
</protein>
<evidence type="ECO:0000313" key="2">
    <source>
        <dbReference type="EMBL" id="GAI10545.1"/>
    </source>
</evidence>
<dbReference type="CDD" id="cd18722">
    <property type="entry name" value="PIN_NicB-like"/>
    <property type="match status" value="1"/>
</dbReference>
<gene>
    <name evidence="2" type="ORF">S06H3_17860</name>
</gene>
<name>X1M787_9ZZZZ</name>
<dbReference type="EMBL" id="BARV01008966">
    <property type="protein sequence ID" value="GAI10545.1"/>
    <property type="molecule type" value="Genomic_DNA"/>
</dbReference>
<sequence>IIFFDGQNLYRRALAAWGGTEEERYFYPSYDVEKLAHSLVNITPERIIAGIRFYTGVPDPNLGKKEKFWHSFWSNKLRYLKNRGVATYRGRISSSGQEKGVDVSIAVDLIRLTYEQKYEVAIIISQDWDFGPAIRLAKQIARDQQRALVFESCFPYGPGSQSNRGIPGTKWIEIDQNLYDANCDPRDYRDKDYGF</sequence>
<organism evidence="2">
    <name type="scientific">marine sediment metagenome</name>
    <dbReference type="NCBI Taxonomy" id="412755"/>
    <lineage>
        <taxon>unclassified sequences</taxon>
        <taxon>metagenomes</taxon>
        <taxon>ecological metagenomes</taxon>
    </lineage>
</organism>
<feature type="non-terminal residue" evidence="2">
    <location>
        <position position="1"/>
    </location>
</feature>
<evidence type="ECO:0000259" key="1">
    <source>
        <dbReference type="Pfam" id="PF01936"/>
    </source>
</evidence>
<dbReference type="InterPro" id="IPR021139">
    <property type="entry name" value="NYN"/>
</dbReference>